<evidence type="ECO:0000313" key="5">
    <source>
        <dbReference type="EMBL" id="MBB4957405.1"/>
    </source>
</evidence>
<feature type="region of interest" description="Disordered" evidence="3">
    <location>
        <begin position="50"/>
        <end position="79"/>
    </location>
</feature>
<dbReference type="EMBL" id="JACHJW010000001">
    <property type="protein sequence ID" value="MBB4957405.1"/>
    <property type="molecule type" value="Genomic_DNA"/>
</dbReference>
<dbReference type="Pfam" id="PF00583">
    <property type="entry name" value="Acetyltransf_1"/>
    <property type="match status" value="1"/>
</dbReference>
<dbReference type="Gene3D" id="3.40.630.30">
    <property type="match status" value="1"/>
</dbReference>
<name>A0A7W7SPM4_9ACTN</name>
<dbReference type="PROSITE" id="PS51186">
    <property type="entry name" value="GNAT"/>
    <property type="match status" value="1"/>
</dbReference>
<proteinExistence type="predicted"/>
<feature type="compositionally biased region" description="Acidic residues" evidence="3">
    <location>
        <begin position="68"/>
        <end position="79"/>
    </location>
</feature>
<feature type="domain" description="N-acetyltransferase" evidence="4">
    <location>
        <begin position="2"/>
        <end position="193"/>
    </location>
</feature>
<dbReference type="SUPFAM" id="SSF55729">
    <property type="entry name" value="Acyl-CoA N-acyltransferases (Nat)"/>
    <property type="match status" value="1"/>
</dbReference>
<reference evidence="5 6" key="1">
    <citation type="submission" date="2020-08" db="EMBL/GenBank/DDBJ databases">
        <title>Sequencing the genomes of 1000 actinobacteria strains.</title>
        <authorList>
            <person name="Klenk H.-P."/>
        </authorList>
    </citation>
    <scope>NUCLEOTIDE SEQUENCE [LARGE SCALE GENOMIC DNA]</scope>
    <source>
        <strain evidence="5 6">DSM 45886</strain>
    </source>
</reference>
<evidence type="ECO:0000256" key="2">
    <source>
        <dbReference type="ARBA" id="ARBA00023315"/>
    </source>
</evidence>
<dbReference type="InterPro" id="IPR050832">
    <property type="entry name" value="Bact_Acetyltransf"/>
</dbReference>
<dbReference type="CDD" id="cd04301">
    <property type="entry name" value="NAT_SF"/>
    <property type="match status" value="1"/>
</dbReference>
<sequence>MVAIRLERPDDALAIAGVHVRAWQAGYAGIMPAEVLDRLNVAAWAQRRRERGTAEPEHPFRTLVATADDSDSDSDSDSEEIVVGFATVGPYRTGQDPEDLDHRYGEILTMYVEPTRWGTGIGRALLAAAVTELAGRGWTELRLWVLAENSRGRRFYERAGLAPDGDRTVFRLQWSRGRPPVGLVELRYAARLSALATTGGRGPISDVRPVDGARTVDGSSSPATRTDPIVER</sequence>
<protein>
    <submittedName>
        <fullName evidence="5">GNAT superfamily N-acetyltransferase</fullName>
    </submittedName>
</protein>
<accession>A0A7W7SPM4</accession>
<evidence type="ECO:0000313" key="6">
    <source>
        <dbReference type="Proteomes" id="UP000578819"/>
    </source>
</evidence>
<keyword evidence="6" id="KW-1185">Reference proteome</keyword>
<dbReference type="InterPro" id="IPR000182">
    <property type="entry name" value="GNAT_dom"/>
</dbReference>
<evidence type="ECO:0000259" key="4">
    <source>
        <dbReference type="PROSITE" id="PS51186"/>
    </source>
</evidence>
<feature type="compositionally biased region" description="Basic and acidic residues" evidence="3">
    <location>
        <begin position="51"/>
        <end position="60"/>
    </location>
</feature>
<feature type="region of interest" description="Disordered" evidence="3">
    <location>
        <begin position="203"/>
        <end position="232"/>
    </location>
</feature>
<dbReference type="GO" id="GO:0016747">
    <property type="term" value="F:acyltransferase activity, transferring groups other than amino-acyl groups"/>
    <property type="evidence" value="ECO:0007669"/>
    <property type="project" value="InterPro"/>
</dbReference>
<keyword evidence="1 5" id="KW-0808">Transferase</keyword>
<evidence type="ECO:0000256" key="1">
    <source>
        <dbReference type="ARBA" id="ARBA00022679"/>
    </source>
</evidence>
<dbReference type="Proteomes" id="UP000578819">
    <property type="component" value="Unassembled WGS sequence"/>
</dbReference>
<comment type="caution">
    <text evidence="5">The sequence shown here is derived from an EMBL/GenBank/DDBJ whole genome shotgun (WGS) entry which is preliminary data.</text>
</comment>
<evidence type="ECO:0000256" key="3">
    <source>
        <dbReference type="SAM" id="MobiDB-lite"/>
    </source>
</evidence>
<dbReference type="InterPro" id="IPR016181">
    <property type="entry name" value="Acyl_CoA_acyltransferase"/>
</dbReference>
<dbReference type="AlphaFoldDB" id="A0A7W7SPM4"/>
<dbReference type="PANTHER" id="PTHR43877">
    <property type="entry name" value="AMINOALKYLPHOSPHONATE N-ACETYLTRANSFERASE-RELATED-RELATED"/>
    <property type="match status" value="1"/>
</dbReference>
<keyword evidence="2" id="KW-0012">Acyltransferase</keyword>
<gene>
    <name evidence="5" type="ORF">FHR38_001138</name>
</gene>
<organism evidence="5 6">
    <name type="scientific">Micromonospora polyrhachis</name>
    <dbReference type="NCBI Taxonomy" id="1282883"/>
    <lineage>
        <taxon>Bacteria</taxon>
        <taxon>Bacillati</taxon>
        <taxon>Actinomycetota</taxon>
        <taxon>Actinomycetes</taxon>
        <taxon>Micromonosporales</taxon>
        <taxon>Micromonosporaceae</taxon>
        <taxon>Micromonospora</taxon>
    </lineage>
</organism>